<evidence type="ECO:0000256" key="1">
    <source>
        <dbReference type="SAM" id="Coils"/>
    </source>
</evidence>
<accession>A0AA86J4Q5</accession>
<feature type="domain" description="M23ase beta-sheet core" evidence="3">
    <location>
        <begin position="330"/>
        <end position="423"/>
    </location>
</feature>
<dbReference type="InterPro" id="IPR011055">
    <property type="entry name" value="Dup_hybrid_motif"/>
</dbReference>
<feature type="coiled-coil region" evidence="1">
    <location>
        <begin position="42"/>
        <end position="115"/>
    </location>
</feature>
<dbReference type="Gene3D" id="2.70.70.10">
    <property type="entry name" value="Glucose Permease (Domain IIA)"/>
    <property type="match status" value="1"/>
</dbReference>
<evidence type="ECO:0000313" key="5">
    <source>
        <dbReference type="Proteomes" id="UP001329151"/>
    </source>
</evidence>
<dbReference type="Proteomes" id="UP001329151">
    <property type="component" value="Chromosome"/>
</dbReference>
<evidence type="ECO:0000256" key="2">
    <source>
        <dbReference type="SAM" id="MobiDB-lite"/>
    </source>
</evidence>
<dbReference type="FunFam" id="2.70.70.10:FF:000003">
    <property type="entry name" value="Murein hydrolase activator EnvC"/>
    <property type="match status" value="1"/>
</dbReference>
<name>A0AA86J4Q5_9BURK</name>
<dbReference type="InterPro" id="IPR050570">
    <property type="entry name" value="Cell_wall_metabolism_enzyme"/>
</dbReference>
<dbReference type="GO" id="GO:0004222">
    <property type="term" value="F:metalloendopeptidase activity"/>
    <property type="evidence" value="ECO:0007669"/>
    <property type="project" value="TreeGrafter"/>
</dbReference>
<dbReference type="EMBL" id="AP028947">
    <property type="protein sequence ID" value="BET24680.1"/>
    <property type="molecule type" value="Genomic_DNA"/>
</dbReference>
<keyword evidence="4" id="KW-0378">Hydrolase</keyword>
<dbReference type="Gene3D" id="6.10.250.3150">
    <property type="match status" value="1"/>
</dbReference>
<dbReference type="InterPro" id="IPR016047">
    <property type="entry name" value="M23ase_b-sheet_dom"/>
</dbReference>
<keyword evidence="1" id="KW-0175">Coiled coil</keyword>
<protein>
    <submittedName>
        <fullName evidence="4">Murein hydrolase activator EnvC</fullName>
    </submittedName>
</protein>
<gene>
    <name evidence="4" type="ORF">RGQ30_01810</name>
</gene>
<dbReference type="AlphaFoldDB" id="A0AA86J4Q5"/>
<sequence length="430" mass="47810">MTIFSCLIGQTDSAWRIFFLCACLVTPSHATAQSNVRDPAGVKQEREEVRRKLEALKKEINETSGEKKQAAKALGLLEKRLETTQTRLSLLDKDRDALEKDINKLSQDEIQLQKDLASTQIRLAQVIRNQYRRVEVNPTQAWLAGKSASEAARESYWYERISAAERELASQQAAQARELESIRLGLEKKQDRLDNTIAEQNKSQRELAAQREERNQLLADLNSKLKNQELERKRLQRDDARLGNVITELTRAIEEAKRKQALAAQQQKQQGQVSSGGKAPAKKEYTAPPPPMPSSGEFAKLKGRLVLPAQGTVAGQFGKTRSKDGQGPSWKGIFIATEAGQAVRAVSSGRVVFSEWLRGFGEIVIIDHGDQFLSVYGNNGKLLKRSGDSVKAGDTIAETGNSSGNLDTGLYFELRHQGQPFDPISWTQGQ</sequence>
<feature type="region of interest" description="Disordered" evidence="2">
    <location>
        <begin position="260"/>
        <end position="294"/>
    </location>
</feature>
<evidence type="ECO:0000313" key="4">
    <source>
        <dbReference type="EMBL" id="BET24680.1"/>
    </source>
</evidence>
<evidence type="ECO:0000259" key="3">
    <source>
        <dbReference type="Pfam" id="PF01551"/>
    </source>
</evidence>
<proteinExistence type="predicted"/>
<dbReference type="SUPFAM" id="SSF51261">
    <property type="entry name" value="Duplicated hybrid motif"/>
    <property type="match status" value="1"/>
</dbReference>
<dbReference type="KEGG" id="lto:RGQ30_01810"/>
<reference evidence="4 5" key="1">
    <citation type="submission" date="2023-10" db="EMBL/GenBank/DDBJ databases">
        <title>Complete Genome Sequence of Limnobacter thiooxidans CS-K2T, Isolated from freshwater lake sediments in Bavaria, Germany.</title>
        <authorList>
            <person name="Naruki M."/>
            <person name="Watanabe A."/>
            <person name="Warashina T."/>
            <person name="Morita T."/>
            <person name="Arakawa K."/>
        </authorList>
    </citation>
    <scope>NUCLEOTIDE SEQUENCE [LARGE SCALE GENOMIC DNA]</scope>
    <source>
        <strain evidence="4 5">CS-K2</strain>
    </source>
</reference>
<dbReference type="Pfam" id="PF01551">
    <property type="entry name" value="Peptidase_M23"/>
    <property type="match status" value="1"/>
</dbReference>
<feature type="compositionally biased region" description="Low complexity" evidence="2">
    <location>
        <begin position="261"/>
        <end position="272"/>
    </location>
</feature>
<dbReference type="CDD" id="cd12797">
    <property type="entry name" value="M23_peptidase"/>
    <property type="match status" value="1"/>
</dbReference>
<dbReference type="RefSeq" id="WP_130557085.1">
    <property type="nucleotide sequence ID" value="NZ_AP028947.1"/>
</dbReference>
<keyword evidence="5" id="KW-1185">Reference proteome</keyword>
<organism evidence="4 5">
    <name type="scientific">Limnobacter thiooxidans</name>
    <dbReference type="NCBI Taxonomy" id="131080"/>
    <lineage>
        <taxon>Bacteria</taxon>
        <taxon>Pseudomonadati</taxon>
        <taxon>Pseudomonadota</taxon>
        <taxon>Betaproteobacteria</taxon>
        <taxon>Burkholderiales</taxon>
        <taxon>Burkholderiaceae</taxon>
        <taxon>Limnobacter</taxon>
    </lineage>
</organism>
<dbReference type="PANTHER" id="PTHR21666">
    <property type="entry name" value="PEPTIDASE-RELATED"/>
    <property type="match status" value="1"/>
</dbReference>
<dbReference type="PANTHER" id="PTHR21666:SF270">
    <property type="entry name" value="MUREIN HYDROLASE ACTIVATOR ENVC"/>
    <property type="match status" value="1"/>
</dbReference>